<name>A0ABR9AIT6_9BACT</name>
<dbReference type="InterPro" id="IPR002481">
    <property type="entry name" value="FUR"/>
</dbReference>
<dbReference type="SUPFAM" id="SSF46785">
    <property type="entry name" value="Winged helix' DNA-binding domain"/>
    <property type="match status" value="1"/>
</dbReference>
<organism evidence="1 2">
    <name type="scientific">Echinicola arenosa</name>
    <dbReference type="NCBI Taxonomy" id="2774144"/>
    <lineage>
        <taxon>Bacteria</taxon>
        <taxon>Pseudomonadati</taxon>
        <taxon>Bacteroidota</taxon>
        <taxon>Cytophagia</taxon>
        <taxon>Cytophagales</taxon>
        <taxon>Cyclobacteriaceae</taxon>
        <taxon>Echinicola</taxon>
    </lineage>
</organism>
<evidence type="ECO:0000313" key="1">
    <source>
        <dbReference type="EMBL" id="MBD8488237.1"/>
    </source>
</evidence>
<comment type="caution">
    <text evidence="1">The sequence shown here is derived from an EMBL/GenBank/DDBJ whole genome shotgun (WGS) entry which is preliminary data.</text>
</comment>
<dbReference type="Gene3D" id="1.10.10.10">
    <property type="entry name" value="Winged helix-like DNA-binding domain superfamily/Winged helix DNA-binding domain"/>
    <property type="match status" value="1"/>
</dbReference>
<dbReference type="InterPro" id="IPR036388">
    <property type="entry name" value="WH-like_DNA-bd_sf"/>
</dbReference>
<dbReference type="InterPro" id="IPR036390">
    <property type="entry name" value="WH_DNA-bd_sf"/>
</dbReference>
<sequence>MGNTIARTKIHKIIRESVHPITYSEIKKQMDGSCSRVTIYRILLRMEKDKLILRFPDANGDFRYFSCKDKGTPRSEHSHFHCLQCDKVLSLDSKNLKTFVPTAFLTQSISFLASGICPNCCSTK</sequence>
<dbReference type="Pfam" id="PF01475">
    <property type="entry name" value="FUR"/>
    <property type="match status" value="1"/>
</dbReference>
<dbReference type="Proteomes" id="UP000647133">
    <property type="component" value="Unassembled WGS sequence"/>
</dbReference>
<proteinExistence type="predicted"/>
<accession>A0ABR9AIT6</accession>
<keyword evidence="2" id="KW-1185">Reference proteome</keyword>
<dbReference type="EMBL" id="JACYTQ010000002">
    <property type="protein sequence ID" value="MBD8488237.1"/>
    <property type="molecule type" value="Genomic_DNA"/>
</dbReference>
<gene>
    <name evidence="1" type="ORF">IFO69_05720</name>
</gene>
<protein>
    <submittedName>
        <fullName evidence="1">Transcriptional repressor</fullName>
    </submittedName>
</protein>
<reference evidence="1 2" key="1">
    <citation type="submission" date="2020-09" db="EMBL/GenBank/DDBJ databases">
        <title>Echinicola sp. CAU 1574 isolated from sand of Sido Beach.</title>
        <authorList>
            <person name="Kim W."/>
        </authorList>
    </citation>
    <scope>NUCLEOTIDE SEQUENCE [LARGE SCALE GENOMIC DNA]</scope>
    <source>
        <strain evidence="1 2">CAU 1574</strain>
    </source>
</reference>
<dbReference type="RefSeq" id="WP_192009123.1">
    <property type="nucleotide sequence ID" value="NZ_JACYTQ010000002.1"/>
</dbReference>
<evidence type="ECO:0000313" key="2">
    <source>
        <dbReference type="Proteomes" id="UP000647133"/>
    </source>
</evidence>